<dbReference type="Proteomes" id="UP000688137">
    <property type="component" value="Unassembled WGS sequence"/>
</dbReference>
<dbReference type="CDD" id="cd00009">
    <property type="entry name" value="AAA"/>
    <property type="match status" value="1"/>
</dbReference>
<dbReference type="PANTHER" id="PTHR23074:SF83">
    <property type="entry name" value="VACUOLAR PROTEIN SORTING-ASSOCIATED PROTEIN 4A"/>
    <property type="match status" value="1"/>
</dbReference>
<dbReference type="InterPro" id="IPR050304">
    <property type="entry name" value="MT-severing_AAA_ATPase"/>
</dbReference>
<proteinExistence type="predicted"/>
<evidence type="ECO:0000259" key="1">
    <source>
        <dbReference type="SMART" id="SM00382"/>
    </source>
</evidence>
<keyword evidence="3" id="KW-1185">Reference proteome</keyword>
<dbReference type="OMA" id="FNCVNEF"/>
<evidence type="ECO:0000313" key="3">
    <source>
        <dbReference type="Proteomes" id="UP000688137"/>
    </source>
</evidence>
<reference evidence="2" key="1">
    <citation type="submission" date="2021-01" db="EMBL/GenBank/DDBJ databases">
        <authorList>
            <consortium name="Genoscope - CEA"/>
            <person name="William W."/>
        </authorList>
    </citation>
    <scope>NUCLEOTIDE SEQUENCE</scope>
</reference>
<dbReference type="GO" id="GO:0016197">
    <property type="term" value="P:endosomal transport"/>
    <property type="evidence" value="ECO:0007669"/>
    <property type="project" value="TreeGrafter"/>
</dbReference>
<name>A0A8S1JMK9_PARPR</name>
<dbReference type="EMBL" id="CAJJDM010000001">
    <property type="protein sequence ID" value="CAD8042885.1"/>
    <property type="molecule type" value="Genomic_DNA"/>
</dbReference>
<dbReference type="GO" id="GO:0016887">
    <property type="term" value="F:ATP hydrolysis activity"/>
    <property type="evidence" value="ECO:0007669"/>
    <property type="project" value="InterPro"/>
</dbReference>
<dbReference type="GO" id="GO:0005524">
    <property type="term" value="F:ATP binding"/>
    <property type="evidence" value="ECO:0007669"/>
    <property type="project" value="InterPro"/>
</dbReference>
<dbReference type="GO" id="GO:0007033">
    <property type="term" value="P:vacuole organization"/>
    <property type="evidence" value="ECO:0007669"/>
    <property type="project" value="TreeGrafter"/>
</dbReference>
<organism evidence="2 3">
    <name type="scientific">Paramecium primaurelia</name>
    <dbReference type="NCBI Taxonomy" id="5886"/>
    <lineage>
        <taxon>Eukaryota</taxon>
        <taxon>Sar</taxon>
        <taxon>Alveolata</taxon>
        <taxon>Ciliophora</taxon>
        <taxon>Intramacronucleata</taxon>
        <taxon>Oligohymenophorea</taxon>
        <taxon>Peniculida</taxon>
        <taxon>Parameciidae</taxon>
        <taxon>Paramecium</taxon>
    </lineage>
</organism>
<gene>
    <name evidence="2" type="ORF">PPRIM_AZ9-3.1.T0040102</name>
</gene>
<dbReference type="AlphaFoldDB" id="A0A8S1JMK9"/>
<feature type="domain" description="AAA+ ATPase" evidence="1">
    <location>
        <begin position="28"/>
        <end position="161"/>
    </location>
</feature>
<protein>
    <recommendedName>
        <fullName evidence="1">AAA+ ATPase domain-containing protein</fullName>
    </recommendedName>
</protein>
<dbReference type="InterPro" id="IPR002078">
    <property type="entry name" value="Sigma_54_int"/>
</dbReference>
<comment type="caution">
    <text evidence="2">The sequence shown here is derived from an EMBL/GenBank/DDBJ whole genome shotgun (WGS) entry which is preliminary data.</text>
</comment>
<dbReference type="PANTHER" id="PTHR23074">
    <property type="entry name" value="AAA DOMAIN-CONTAINING"/>
    <property type="match status" value="1"/>
</dbReference>
<dbReference type="SMART" id="SM00382">
    <property type="entry name" value="AAA"/>
    <property type="match status" value="1"/>
</dbReference>
<evidence type="ECO:0000313" key="2">
    <source>
        <dbReference type="EMBL" id="CAD8042885.1"/>
    </source>
</evidence>
<dbReference type="Pfam" id="PF14532">
    <property type="entry name" value="Sigma54_activ_2"/>
    <property type="match status" value="1"/>
</dbReference>
<dbReference type="InterPro" id="IPR003593">
    <property type="entry name" value="AAA+_ATPase"/>
</dbReference>
<sequence length="253" mass="29776">MIQTGLNIVLEDSVKETLEQLNKFKEGPFSGILITGRPGTGKTFLCKYFAQINDSCHLFFNCVNEFQNLEASQMVELIKQERKKLVFFDDLEYFSFVQQEKYYKLIEILKICQEQEHKLVLITQSPEKLDLYPQKLPYDKATVILLPEKKFREQLIAKNLPQFNFLSGLTDSYSISDLISLIKDIQMEPLRKIINCQSFELIDGQYHVNEIIKESSLQLSYDEKLKFMQEGKIKIEQLEEKDVRRILNEKKRI</sequence>
<accession>A0A8S1JMK9</accession>